<evidence type="ECO:0000256" key="1">
    <source>
        <dbReference type="ARBA" id="ARBA00022737"/>
    </source>
</evidence>
<keyword evidence="10" id="KW-1185">Reference proteome</keyword>
<dbReference type="Pfam" id="PF18052">
    <property type="entry name" value="Rx_N"/>
    <property type="match status" value="1"/>
</dbReference>
<protein>
    <submittedName>
        <fullName evidence="9">Uncharacterized protein</fullName>
    </submittedName>
</protein>
<dbReference type="Gene3D" id="1.10.8.430">
    <property type="entry name" value="Helical domain of apoptotic protease-activating factors"/>
    <property type="match status" value="1"/>
</dbReference>
<dbReference type="GO" id="GO:0006952">
    <property type="term" value="P:defense response"/>
    <property type="evidence" value="ECO:0007669"/>
    <property type="project" value="UniProtKB-KW"/>
</dbReference>
<dbReference type="GO" id="GO:0043531">
    <property type="term" value="F:ADP binding"/>
    <property type="evidence" value="ECO:0007669"/>
    <property type="project" value="InterPro"/>
</dbReference>
<dbReference type="Pfam" id="PF00931">
    <property type="entry name" value="NB-ARC"/>
    <property type="match status" value="1"/>
</dbReference>
<dbReference type="SUPFAM" id="SSF52540">
    <property type="entry name" value="P-loop containing nucleoside triphosphate hydrolases"/>
    <property type="match status" value="1"/>
</dbReference>
<feature type="domain" description="Disease resistance N-terminal" evidence="6">
    <location>
        <begin position="12"/>
        <end position="92"/>
    </location>
</feature>
<dbReference type="EMBL" id="OZ034816">
    <property type="protein sequence ID" value="CAL1375880.1"/>
    <property type="molecule type" value="Genomic_DNA"/>
</dbReference>
<dbReference type="Pfam" id="PF23598">
    <property type="entry name" value="LRR_14"/>
    <property type="match status" value="1"/>
</dbReference>
<dbReference type="PANTHER" id="PTHR36766">
    <property type="entry name" value="PLANT BROAD-SPECTRUM MILDEW RESISTANCE PROTEIN RPW8"/>
    <property type="match status" value="1"/>
</dbReference>
<evidence type="ECO:0000256" key="2">
    <source>
        <dbReference type="ARBA" id="ARBA00022741"/>
    </source>
</evidence>
<dbReference type="FunFam" id="3.40.50.300:FF:001091">
    <property type="entry name" value="Probable disease resistance protein At1g61300"/>
    <property type="match status" value="1"/>
</dbReference>
<dbReference type="Pfam" id="PF23559">
    <property type="entry name" value="WHD_DRP"/>
    <property type="match status" value="1"/>
</dbReference>
<reference evidence="9 10" key="1">
    <citation type="submission" date="2024-04" db="EMBL/GenBank/DDBJ databases">
        <authorList>
            <person name="Fracassetti M."/>
        </authorList>
    </citation>
    <scope>NUCLEOTIDE SEQUENCE [LARGE SCALE GENOMIC DNA]</scope>
</reference>
<dbReference type="GO" id="GO:0005524">
    <property type="term" value="F:ATP binding"/>
    <property type="evidence" value="ECO:0007669"/>
    <property type="project" value="UniProtKB-KW"/>
</dbReference>
<dbReference type="SUPFAM" id="SSF52058">
    <property type="entry name" value="L domain-like"/>
    <property type="match status" value="1"/>
</dbReference>
<dbReference type="InterPro" id="IPR058922">
    <property type="entry name" value="WHD_DRP"/>
</dbReference>
<name>A0AAV2DQQ3_9ROSI</name>
<dbReference type="PRINTS" id="PR00364">
    <property type="entry name" value="DISEASERSIST"/>
</dbReference>
<feature type="domain" description="NB-ARC" evidence="5">
    <location>
        <begin position="175"/>
        <end position="350"/>
    </location>
</feature>
<dbReference type="InterPro" id="IPR038005">
    <property type="entry name" value="RX-like_CC"/>
</dbReference>
<dbReference type="Gene3D" id="1.10.10.10">
    <property type="entry name" value="Winged helix-like DNA-binding domain superfamily/Winged helix DNA-binding domain"/>
    <property type="match status" value="1"/>
</dbReference>
<keyword evidence="1" id="KW-0677">Repeat</keyword>
<dbReference type="InterPro" id="IPR055414">
    <property type="entry name" value="LRR_R13L4/SHOC2-like"/>
</dbReference>
<keyword evidence="2" id="KW-0547">Nucleotide-binding</keyword>
<dbReference type="InterPro" id="IPR042197">
    <property type="entry name" value="Apaf_helical"/>
</dbReference>
<dbReference type="Gene3D" id="3.80.10.10">
    <property type="entry name" value="Ribonuclease Inhibitor"/>
    <property type="match status" value="2"/>
</dbReference>
<dbReference type="InterPro" id="IPR027417">
    <property type="entry name" value="P-loop_NTPase"/>
</dbReference>
<dbReference type="InterPro" id="IPR002182">
    <property type="entry name" value="NB-ARC"/>
</dbReference>
<dbReference type="CDD" id="cd14798">
    <property type="entry name" value="RX-CC_like"/>
    <property type="match status" value="1"/>
</dbReference>
<evidence type="ECO:0000313" key="10">
    <source>
        <dbReference type="Proteomes" id="UP001497516"/>
    </source>
</evidence>
<evidence type="ECO:0000313" key="9">
    <source>
        <dbReference type="EMBL" id="CAL1375880.1"/>
    </source>
</evidence>
<evidence type="ECO:0000256" key="3">
    <source>
        <dbReference type="ARBA" id="ARBA00022821"/>
    </source>
</evidence>
<dbReference type="InterPro" id="IPR032675">
    <property type="entry name" value="LRR_dom_sf"/>
</dbReference>
<accession>A0AAV2DQQ3</accession>
<dbReference type="PANTHER" id="PTHR36766:SF38">
    <property type="entry name" value="DISEASE RESISTANCE PROTEIN RGA3"/>
    <property type="match status" value="1"/>
</dbReference>
<feature type="domain" description="Disease resistance protein winged helix" evidence="7">
    <location>
        <begin position="440"/>
        <end position="515"/>
    </location>
</feature>
<organism evidence="9 10">
    <name type="scientific">Linum trigynum</name>
    <dbReference type="NCBI Taxonomy" id="586398"/>
    <lineage>
        <taxon>Eukaryota</taxon>
        <taxon>Viridiplantae</taxon>
        <taxon>Streptophyta</taxon>
        <taxon>Embryophyta</taxon>
        <taxon>Tracheophyta</taxon>
        <taxon>Spermatophyta</taxon>
        <taxon>Magnoliopsida</taxon>
        <taxon>eudicotyledons</taxon>
        <taxon>Gunneridae</taxon>
        <taxon>Pentapetalae</taxon>
        <taxon>rosids</taxon>
        <taxon>fabids</taxon>
        <taxon>Malpighiales</taxon>
        <taxon>Linaceae</taxon>
        <taxon>Linum</taxon>
    </lineage>
</organism>
<dbReference type="AlphaFoldDB" id="A0AAV2DQQ3"/>
<evidence type="ECO:0000259" key="7">
    <source>
        <dbReference type="Pfam" id="PF23559"/>
    </source>
</evidence>
<dbReference type="GO" id="GO:0051707">
    <property type="term" value="P:response to other organism"/>
    <property type="evidence" value="ECO:0007669"/>
    <property type="project" value="UniProtKB-ARBA"/>
</dbReference>
<dbReference type="InterPro" id="IPR041118">
    <property type="entry name" value="Rx_N"/>
</dbReference>
<proteinExistence type="predicted"/>
<dbReference type="InterPro" id="IPR001611">
    <property type="entry name" value="Leu-rich_rpt"/>
</dbReference>
<sequence>MAASGSLFSIAKSVLEKLLPLLQQELALAWSLGSELEKLKGTVTAIQAVLLDAEEQQEHSHQVRDWLEKLTVVLYDAEDLLDDFAVEVERGRLGGNSDDCRIRCWTVVCFLYSLPNQLIYGLRMAHKVKALREQLDVICNDNAKLHLSPRFDETWKMRKHSHTISSIPDIVVGREDDVRHIKKLLLSGDNDGSGNVVSIHGIGGMGKTMLAQLIFNDKEVREEFKLRLWVCVSESFEVKSIVQKILESITGGKQDDLELNTLKDHLVGHIEGKKYLLVLDDMWNFDPQKWQVIRSVLKCGASGSKILVTTRFQNFAKMMSRSSSAPPYALSGLSPHQSWSLFRQVVFDQEEKEPTISVADFNVEEIKQEIIKKSAGVPLAVRTIGTLLYFKDRRTEWLPYLRSNKLLDAGHKNSMLHNLKQSYDDLPSHLKHGFAICSLLPKDHTIIVGSLIQLWISLGLIKSSSPTIDSKQSLLDTGLEWFMDLAWRSFFQEIRPGPSIAISTCKMHDLIHDLAVSVSGSNCKLITGPMDGVNEKTYHVSLSHSSWCPSEMVGLLGSATRLRTFSVYCNPWYESGTSWDESTFKSFVSKFGSLRILEFPNCGMEMVPQDIQKLKHLRHLDLSYNDKITKLPNSITMLHNLEVLLLNECKNLLELPRNINKLVNLWCLDCQNCFALTHMPPQLGELTALQTMTLFVVGKEKHMGELNELARLSNLRGFLQIVNLKSLLRSVILSSPVPPPPSIAYEIGVKANLKRKHHLEQLVLEWTGGDYDKEKEELDEHLERSTSQDVGQWDESLIESLQPHLNLRLLSVRGYTGERSPSWISSLTNLVALQLACCKVRYGLHHLEGLPMLKRIVFRKLIMLEYIDEDEDNGQIRPLFFPSLEELYVSVCPKLKGWKRKPVTTQFPNLSTLCILQCPLLTSVPLFPTLDKKLMLVNTSLEPLLQTMLMNMSSSSSTSYGSQFPALSKLKKLHIKQIHNPPRRWLQGMHLLNSLQKIEIEDCSGLEKTSDWHEITHVPNITIDGYYINEDGQSLWDENEWNNFPWILKLISKA</sequence>
<feature type="domain" description="Disease resistance R13L4/SHOC-2-like LRR" evidence="8">
    <location>
        <begin position="588"/>
        <end position="716"/>
    </location>
</feature>
<dbReference type="Proteomes" id="UP001497516">
    <property type="component" value="Chromosome 3"/>
</dbReference>
<evidence type="ECO:0000259" key="8">
    <source>
        <dbReference type="Pfam" id="PF23598"/>
    </source>
</evidence>
<evidence type="ECO:0000256" key="4">
    <source>
        <dbReference type="ARBA" id="ARBA00022840"/>
    </source>
</evidence>
<keyword evidence="4" id="KW-0067">ATP-binding</keyword>
<evidence type="ECO:0000259" key="6">
    <source>
        <dbReference type="Pfam" id="PF18052"/>
    </source>
</evidence>
<dbReference type="PROSITE" id="PS51450">
    <property type="entry name" value="LRR"/>
    <property type="match status" value="1"/>
</dbReference>
<dbReference type="InterPro" id="IPR036388">
    <property type="entry name" value="WH-like_DNA-bd_sf"/>
</dbReference>
<evidence type="ECO:0000259" key="5">
    <source>
        <dbReference type="Pfam" id="PF00931"/>
    </source>
</evidence>
<gene>
    <name evidence="9" type="ORF">LTRI10_LOCUS17651</name>
</gene>
<keyword evidence="3" id="KW-0611">Plant defense</keyword>
<dbReference type="Gene3D" id="3.40.50.300">
    <property type="entry name" value="P-loop containing nucleotide triphosphate hydrolases"/>
    <property type="match status" value="1"/>
</dbReference>
<dbReference type="Gene3D" id="1.20.5.4130">
    <property type="match status" value="1"/>
</dbReference>